<evidence type="ECO:0000313" key="3">
    <source>
        <dbReference type="Proteomes" id="UP000762676"/>
    </source>
</evidence>
<evidence type="ECO:0000256" key="1">
    <source>
        <dbReference type="SAM" id="MobiDB-lite"/>
    </source>
</evidence>
<comment type="caution">
    <text evidence="2">The sequence shown here is derived from an EMBL/GenBank/DDBJ whole genome shotgun (WGS) entry which is preliminary data.</text>
</comment>
<feature type="compositionally biased region" description="Low complexity" evidence="1">
    <location>
        <begin position="319"/>
        <end position="330"/>
    </location>
</feature>
<reference evidence="2 3" key="1">
    <citation type="journal article" date="2021" name="Elife">
        <title>Chloroplast acquisition without the gene transfer in kleptoplastic sea slugs, Plakobranchus ocellatus.</title>
        <authorList>
            <person name="Maeda T."/>
            <person name="Takahashi S."/>
            <person name="Yoshida T."/>
            <person name="Shimamura S."/>
            <person name="Takaki Y."/>
            <person name="Nagai Y."/>
            <person name="Toyoda A."/>
            <person name="Suzuki Y."/>
            <person name="Arimoto A."/>
            <person name="Ishii H."/>
            <person name="Satoh N."/>
            <person name="Nishiyama T."/>
            <person name="Hasebe M."/>
            <person name="Maruyama T."/>
            <person name="Minagawa J."/>
            <person name="Obokata J."/>
            <person name="Shigenobu S."/>
        </authorList>
    </citation>
    <scope>NUCLEOTIDE SEQUENCE [LARGE SCALE GENOMIC DNA]</scope>
</reference>
<feature type="compositionally biased region" description="Low complexity" evidence="1">
    <location>
        <begin position="246"/>
        <end position="259"/>
    </location>
</feature>
<evidence type="ECO:0000313" key="2">
    <source>
        <dbReference type="EMBL" id="GFS14728.1"/>
    </source>
</evidence>
<feature type="region of interest" description="Disordered" evidence="1">
    <location>
        <begin position="287"/>
        <end position="566"/>
    </location>
</feature>
<feature type="compositionally biased region" description="Acidic residues" evidence="1">
    <location>
        <begin position="74"/>
        <end position="86"/>
    </location>
</feature>
<feature type="region of interest" description="Disordered" evidence="1">
    <location>
        <begin position="221"/>
        <end position="260"/>
    </location>
</feature>
<proteinExistence type="predicted"/>
<name>A0AAV4IYH0_9GAST</name>
<sequence>MTNRRPAPITPRQSKASGTVSNPVSGRHEKQKVPRLQLRGKEMYDRDDAVTSSRSMGYMMGGAGGGDSSSDGGSDSDDFEDTDDEDNNGKKRPPHPDILKAILQGVVQCWEETVVTAADPTAGPGRGGAARHPDGDIPSTATSIGDFLSPRNLADRNMGGSVDNKEKKPDNALSLVLLRNMRANNVESKKQVLENGVSPASVNLSRVGDSNLNKKPALFSKVHAKESTEKPNAGRRQKISVKGQHSQSVSRLSSSSRQSDVMETVEEYVADITKDLPQIKELEVNSGTLNEDAVTQSKTRHSSASSTNRKTKLPHSAQSTKSSKLSSDTTKNIDRGSQRSYGRHVRTTNTKDAKKQHNQSRHGSGKSAKSDFSMNEALGLKVPDRNGDSGANQNIEDDEEDTLPQTSFRLPPLKTVSKPSRDLNTRSARSSVSSVHGGHDTDENDPRHSSENMAGNSRHKVSLPQLPSATERSPQPQTQNHREKLPAMLPRLPVSASASSSSHIESHSPPKHDGVENAKPTNSADSKTATTNEMSIDLNSKDSHPFGSIKYKKKLHVYQKSPRANN</sequence>
<feature type="compositionally biased region" description="Polar residues" evidence="1">
    <location>
        <begin position="287"/>
        <end position="308"/>
    </location>
</feature>
<feature type="compositionally biased region" description="Polar residues" evidence="1">
    <location>
        <begin position="11"/>
        <end position="24"/>
    </location>
</feature>
<organism evidence="2 3">
    <name type="scientific">Elysia marginata</name>
    <dbReference type="NCBI Taxonomy" id="1093978"/>
    <lineage>
        <taxon>Eukaryota</taxon>
        <taxon>Metazoa</taxon>
        <taxon>Spiralia</taxon>
        <taxon>Lophotrochozoa</taxon>
        <taxon>Mollusca</taxon>
        <taxon>Gastropoda</taxon>
        <taxon>Heterobranchia</taxon>
        <taxon>Euthyneura</taxon>
        <taxon>Panpulmonata</taxon>
        <taxon>Sacoglossa</taxon>
        <taxon>Placobranchoidea</taxon>
        <taxon>Plakobranchidae</taxon>
        <taxon>Elysia</taxon>
    </lineage>
</organism>
<keyword evidence="3" id="KW-1185">Reference proteome</keyword>
<feature type="compositionally biased region" description="Polar residues" evidence="1">
    <location>
        <begin position="425"/>
        <end position="434"/>
    </location>
</feature>
<dbReference type="EMBL" id="BMAT01009845">
    <property type="protein sequence ID" value="GFS14728.1"/>
    <property type="molecule type" value="Genomic_DNA"/>
</dbReference>
<gene>
    <name evidence="2" type="ORF">ElyMa_004914400</name>
</gene>
<protein>
    <submittedName>
        <fullName evidence="2">Uncharacterized protein</fullName>
    </submittedName>
</protein>
<accession>A0AAV4IYH0</accession>
<feature type="region of interest" description="Disordered" evidence="1">
    <location>
        <begin position="118"/>
        <end position="170"/>
    </location>
</feature>
<feature type="compositionally biased region" description="Basic and acidic residues" evidence="1">
    <location>
        <begin position="504"/>
        <end position="516"/>
    </location>
</feature>
<feature type="compositionally biased region" description="Polar residues" evidence="1">
    <location>
        <begin position="519"/>
        <end position="538"/>
    </location>
</feature>
<feature type="compositionally biased region" description="Basic and acidic residues" evidence="1">
    <location>
        <begin position="39"/>
        <end position="49"/>
    </location>
</feature>
<dbReference type="Proteomes" id="UP000762676">
    <property type="component" value="Unassembled WGS sequence"/>
</dbReference>
<dbReference type="AlphaFoldDB" id="A0AAV4IYH0"/>
<feature type="compositionally biased region" description="Basic and acidic residues" evidence="1">
    <location>
        <begin position="437"/>
        <end position="450"/>
    </location>
</feature>
<feature type="region of interest" description="Disordered" evidence="1">
    <location>
        <begin position="1"/>
        <end position="99"/>
    </location>
</feature>
<feature type="compositionally biased region" description="Polar residues" evidence="1">
    <location>
        <begin position="465"/>
        <end position="479"/>
    </location>
</feature>